<dbReference type="GO" id="GO:0003700">
    <property type="term" value="F:DNA-binding transcription factor activity"/>
    <property type="evidence" value="ECO:0007669"/>
    <property type="project" value="InterPro"/>
</dbReference>
<feature type="compositionally biased region" description="Basic and acidic residues" evidence="8">
    <location>
        <begin position="398"/>
        <end position="411"/>
    </location>
</feature>
<dbReference type="SUPFAM" id="SSF118290">
    <property type="entry name" value="WRKY DNA-binding domain"/>
    <property type="match status" value="1"/>
</dbReference>
<evidence type="ECO:0000256" key="3">
    <source>
        <dbReference type="ARBA" id="ARBA00023125"/>
    </source>
</evidence>
<dbReference type="SMART" id="SM00774">
    <property type="entry name" value="WRKY"/>
    <property type="match status" value="1"/>
</dbReference>
<reference evidence="10 11" key="1">
    <citation type="journal article" date="2023" name="G3 (Bethesda)">
        <title>A chromosome-length genome assembly and annotation of blackberry (Rubus argutus, cv. 'Hillquist').</title>
        <authorList>
            <person name="Bruna T."/>
            <person name="Aryal R."/>
            <person name="Dudchenko O."/>
            <person name="Sargent D.J."/>
            <person name="Mead D."/>
            <person name="Buti M."/>
            <person name="Cavallini A."/>
            <person name="Hytonen T."/>
            <person name="Andres J."/>
            <person name="Pham M."/>
            <person name="Weisz D."/>
            <person name="Mascagni F."/>
            <person name="Usai G."/>
            <person name="Natali L."/>
            <person name="Bassil N."/>
            <person name="Fernandez G.E."/>
            <person name="Lomsadze A."/>
            <person name="Armour M."/>
            <person name="Olukolu B."/>
            <person name="Poorten T."/>
            <person name="Britton C."/>
            <person name="Davik J."/>
            <person name="Ashrafi H."/>
            <person name="Aiden E.L."/>
            <person name="Borodovsky M."/>
            <person name="Worthington M."/>
        </authorList>
    </citation>
    <scope>NUCLEOTIDE SEQUENCE [LARGE SCALE GENOMIC DNA]</scope>
    <source>
        <strain evidence="10">PI 553951</strain>
    </source>
</reference>
<name>A0AAW1XKG7_RUBAR</name>
<dbReference type="EMBL" id="JBEDUW010000003">
    <property type="protein sequence ID" value="KAK9936999.1"/>
    <property type="molecule type" value="Genomic_DNA"/>
</dbReference>
<dbReference type="AlphaFoldDB" id="A0AAW1XKG7"/>
<feature type="compositionally biased region" description="Low complexity" evidence="8">
    <location>
        <begin position="368"/>
        <end position="378"/>
    </location>
</feature>
<keyword evidence="5" id="KW-0539">Nucleus</keyword>
<feature type="domain" description="WRKY" evidence="9">
    <location>
        <begin position="246"/>
        <end position="312"/>
    </location>
</feature>
<comment type="similarity">
    <text evidence="7">Belongs to the WRKY group II-e family.</text>
</comment>
<feature type="region of interest" description="Disordered" evidence="8">
    <location>
        <begin position="480"/>
        <end position="501"/>
    </location>
</feature>
<feature type="region of interest" description="Disordered" evidence="8">
    <location>
        <begin position="398"/>
        <end position="431"/>
    </location>
</feature>
<dbReference type="FunFam" id="2.20.25.80:FF:000005">
    <property type="entry name" value="probable WRKY transcription factor 14"/>
    <property type="match status" value="1"/>
</dbReference>
<accession>A0AAW1XKG7</accession>
<dbReference type="InterPro" id="IPR036576">
    <property type="entry name" value="WRKY_dom_sf"/>
</dbReference>
<evidence type="ECO:0000256" key="6">
    <source>
        <dbReference type="ARBA" id="ARBA00059805"/>
    </source>
</evidence>
<evidence type="ECO:0000256" key="7">
    <source>
        <dbReference type="ARBA" id="ARBA00060761"/>
    </source>
</evidence>
<comment type="caution">
    <text evidence="10">The sequence shown here is derived from an EMBL/GenBank/DDBJ whole genome shotgun (WGS) entry which is preliminary data.</text>
</comment>
<evidence type="ECO:0000313" key="11">
    <source>
        <dbReference type="Proteomes" id="UP001457282"/>
    </source>
</evidence>
<protein>
    <recommendedName>
        <fullName evidence="9">WRKY domain-containing protein</fullName>
    </recommendedName>
</protein>
<comment type="subcellular location">
    <subcellularLocation>
        <location evidence="1">Nucleus</location>
    </subcellularLocation>
</comment>
<dbReference type="Proteomes" id="UP001457282">
    <property type="component" value="Unassembled WGS sequence"/>
</dbReference>
<dbReference type="PROSITE" id="PS50811">
    <property type="entry name" value="WRKY"/>
    <property type="match status" value="1"/>
</dbReference>
<feature type="compositionally biased region" description="Low complexity" evidence="8">
    <location>
        <begin position="481"/>
        <end position="490"/>
    </location>
</feature>
<dbReference type="GO" id="GO:0000976">
    <property type="term" value="F:transcription cis-regulatory region binding"/>
    <property type="evidence" value="ECO:0007669"/>
    <property type="project" value="TreeGrafter"/>
</dbReference>
<keyword evidence="4" id="KW-0804">Transcription</keyword>
<evidence type="ECO:0000259" key="9">
    <source>
        <dbReference type="PROSITE" id="PS50811"/>
    </source>
</evidence>
<dbReference type="InterPro" id="IPR044810">
    <property type="entry name" value="WRKY_plant"/>
</dbReference>
<keyword evidence="3" id="KW-0238">DNA-binding</keyword>
<dbReference type="Pfam" id="PF03106">
    <property type="entry name" value="WRKY"/>
    <property type="match status" value="1"/>
</dbReference>
<evidence type="ECO:0000256" key="2">
    <source>
        <dbReference type="ARBA" id="ARBA00023015"/>
    </source>
</evidence>
<evidence type="ECO:0000313" key="10">
    <source>
        <dbReference type="EMBL" id="KAK9936999.1"/>
    </source>
</evidence>
<organism evidence="10 11">
    <name type="scientific">Rubus argutus</name>
    <name type="common">Southern blackberry</name>
    <dbReference type="NCBI Taxonomy" id="59490"/>
    <lineage>
        <taxon>Eukaryota</taxon>
        <taxon>Viridiplantae</taxon>
        <taxon>Streptophyta</taxon>
        <taxon>Embryophyta</taxon>
        <taxon>Tracheophyta</taxon>
        <taxon>Spermatophyta</taxon>
        <taxon>Magnoliopsida</taxon>
        <taxon>eudicotyledons</taxon>
        <taxon>Gunneridae</taxon>
        <taxon>Pentapetalae</taxon>
        <taxon>rosids</taxon>
        <taxon>fabids</taxon>
        <taxon>Rosales</taxon>
        <taxon>Rosaceae</taxon>
        <taxon>Rosoideae</taxon>
        <taxon>Rosoideae incertae sedis</taxon>
        <taxon>Rubus</taxon>
    </lineage>
</organism>
<feature type="compositionally biased region" description="Polar residues" evidence="8">
    <location>
        <begin position="311"/>
        <end position="340"/>
    </location>
</feature>
<dbReference type="GO" id="GO:0005634">
    <property type="term" value="C:nucleus"/>
    <property type="evidence" value="ECO:0007669"/>
    <property type="project" value="UniProtKB-SubCell"/>
</dbReference>
<evidence type="ECO:0000256" key="4">
    <source>
        <dbReference type="ARBA" id="ARBA00023163"/>
    </source>
</evidence>
<evidence type="ECO:0000256" key="8">
    <source>
        <dbReference type="SAM" id="MobiDB-lite"/>
    </source>
</evidence>
<feature type="region of interest" description="Disordered" evidence="8">
    <location>
        <begin position="276"/>
        <end position="378"/>
    </location>
</feature>
<keyword evidence="11" id="KW-1185">Reference proteome</keyword>
<evidence type="ECO:0000256" key="1">
    <source>
        <dbReference type="ARBA" id="ARBA00004123"/>
    </source>
</evidence>
<gene>
    <name evidence="10" type="ORF">M0R45_013818</name>
</gene>
<dbReference type="PANTHER" id="PTHR32096">
    <property type="entry name" value="WRKY TRANSCRIPTION FACTOR 30-RELATED-RELATED"/>
    <property type="match status" value="1"/>
</dbReference>
<dbReference type="Gene3D" id="2.20.25.80">
    <property type="entry name" value="WRKY domain"/>
    <property type="match status" value="1"/>
</dbReference>
<comment type="function">
    <text evidence="6">Transcription factor. Interacts specifically with the W box (5'-(T)TGAC[CT]-3'), a frequently occurring elicitor-responsive cis-acting element.</text>
</comment>
<keyword evidence="2" id="KW-0805">Transcription regulation</keyword>
<evidence type="ECO:0000256" key="5">
    <source>
        <dbReference type="ARBA" id="ARBA00023242"/>
    </source>
</evidence>
<sequence length="501" mass="54124">MCSLSMPIGMENYQGDLTDILRAGAAAAATGSSSSPAYHSETMNSDCWQFSSDDNQSIKFSTSIAMEEEVEEARDSFGDPFSSYIRDPLLHELSSTSTGGFFSSPSSNSEVNIGVDMEAARAPPFGAHLLGHHHQGEVEKRPCNNNIFSRMLQISPGKLGGDVAGCDSVAVLGSPRGGGGIKAGPGGVMVGSDMINANSSKGCLLENTGVGVQISSPRNPGIKRRKSQAKKVVCIPAPAAANSRPTGEVVPSDLWAWRKYGQKPIKGSPYPRGYYRCSSSKGCSARKQVERSRTDPNMLVITYTSEHNHPWPTQRNALAGSTRSQPSKAGAASKTSPNSSHHQKPTSPAKEEQKAVADSMNENNHVLSPVNVTVGSSSSTVKEEFENIEKLQLEIDHHHHHHHDSDHHQFSNHDQGFPYRPSMPDQSNNQSEDFFADLGEIEADPLNLLFAQCFTADEQQKGGNKAALDPFNLFDWSGDQNTTTTTTNNNASFGHEAKRRL</sequence>
<proteinExistence type="inferred from homology"/>
<dbReference type="PANTHER" id="PTHR32096:SF18">
    <property type="entry name" value="DISEASE RESISTANCE PROTEIN RRS1B-RELATED"/>
    <property type="match status" value="1"/>
</dbReference>
<dbReference type="InterPro" id="IPR003657">
    <property type="entry name" value="WRKY_dom"/>
</dbReference>